<dbReference type="SUPFAM" id="SSF56349">
    <property type="entry name" value="DNA breaking-rejoining enzymes"/>
    <property type="match status" value="1"/>
</dbReference>
<keyword evidence="2 4" id="KW-0238">DNA-binding</keyword>
<dbReference type="InterPro" id="IPR044068">
    <property type="entry name" value="CB"/>
</dbReference>
<protein>
    <recommendedName>
        <fullName evidence="5">Core-binding (CB) domain-containing protein</fullName>
    </recommendedName>
</protein>
<dbReference type="EMBL" id="MTJN01000002">
    <property type="protein sequence ID" value="OOV06909.1"/>
    <property type="molecule type" value="Genomic_DNA"/>
</dbReference>
<sequence length="465" mass="54131">MQKTTGAKATIAQPKHRTGATEKHYIPGYPTKLYIYKLQASRYWWARYFVGRNAVRKSTKTDSKQKAIAFAKEFYDIITYNQRHGIAATASATGFESCLKELLKAEKARLKRGEIAKGTYDNFVYRYDKFITPHFRNVEVREIDYFALERFLNTLSEQKLTASTISAYMGLIAKVLSYAAKRKLIASVPEFPTVTKKDKARGWFTTREYRRLWSAAKRYAGQRMEVRKYKDAKGDTQTQFINTNAKSGKLGTVMRNVDMTEDMRRLIVFMCNSYIRPTDIKFMKHKHVDIVRGEYTFLRLRLPPTKDHSDPITTMEKAVDSYETLKKYHVEHGLIDGKSCDDDYVFLPQYKTNRDYALKQLQRQFEILMWDTKLGTSAAGEDRTLYSLRHTAIMYRLLFGEGINTLALARNARTSVEMIDRFYAKPLSGEMNIAMLQSRRRHRNIYDGDFEILQRRESLEKVALA</sequence>
<dbReference type="GO" id="GO:0003677">
    <property type="term" value="F:DNA binding"/>
    <property type="evidence" value="ECO:0007669"/>
    <property type="project" value="UniProtKB-UniRule"/>
</dbReference>
<evidence type="ECO:0000313" key="6">
    <source>
        <dbReference type="EMBL" id="OOV06909.1"/>
    </source>
</evidence>
<evidence type="ECO:0000256" key="2">
    <source>
        <dbReference type="ARBA" id="ARBA00023125"/>
    </source>
</evidence>
<keyword evidence="1" id="KW-0229">DNA integration</keyword>
<dbReference type="Pfam" id="PF13102">
    <property type="entry name" value="Phage_int_SAM_5"/>
    <property type="match status" value="1"/>
</dbReference>
<reference evidence="6 7" key="1">
    <citation type="submission" date="2017-01" db="EMBL/GenBank/DDBJ databases">
        <title>Genome sequencing of Rhodoferax fermentans JCM 7819.</title>
        <authorList>
            <person name="Kim Y.J."/>
            <person name="Farh M.E.-A."/>
            <person name="Yang D.-C."/>
        </authorList>
    </citation>
    <scope>NUCLEOTIDE SEQUENCE [LARGE SCALE GENOMIC DNA]</scope>
    <source>
        <strain evidence="6 7">JCM 7819</strain>
    </source>
</reference>
<proteinExistence type="predicted"/>
<comment type="caution">
    <text evidence="6">The sequence shown here is derived from an EMBL/GenBank/DDBJ whole genome shotgun (WGS) entry which is preliminary data.</text>
</comment>
<name>A0A1T1AS18_RHOFE</name>
<dbReference type="InterPro" id="IPR013762">
    <property type="entry name" value="Integrase-like_cat_sf"/>
</dbReference>
<evidence type="ECO:0000256" key="3">
    <source>
        <dbReference type="ARBA" id="ARBA00023172"/>
    </source>
</evidence>
<dbReference type="InterPro" id="IPR025269">
    <property type="entry name" value="SAM-like_dom"/>
</dbReference>
<dbReference type="GO" id="GO:0006310">
    <property type="term" value="P:DNA recombination"/>
    <property type="evidence" value="ECO:0007669"/>
    <property type="project" value="UniProtKB-KW"/>
</dbReference>
<keyword evidence="3" id="KW-0233">DNA recombination</keyword>
<keyword evidence="7" id="KW-1185">Reference proteome</keyword>
<evidence type="ECO:0000256" key="1">
    <source>
        <dbReference type="ARBA" id="ARBA00022908"/>
    </source>
</evidence>
<dbReference type="InterPro" id="IPR010998">
    <property type="entry name" value="Integrase_recombinase_N"/>
</dbReference>
<gene>
    <name evidence="6" type="ORF">RF819_09340</name>
</gene>
<dbReference type="AlphaFoldDB" id="A0A1T1AS18"/>
<feature type="domain" description="Core-binding (CB)" evidence="5">
    <location>
        <begin position="97"/>
        <end position="180"/>
    </location>
</feature>
<evidence type="ECO:0000313" key="7">
    <source>
        <dbReference type="Proteomes" id="UP000190750"/>
    </source>
</evidence>
<dbReference type="PROSITE" id="PS51900">
    <property type="entry name" value="CB"/>
    <property type="match status" value="1"/>
</dbReference>
<dbReference type="InterPro" id="IPR011010">
    <property type="entry name" value="DNA_brk_join_enz"/>
</dbReference>
<dbReference type="Gene3D" id="1.10.150.130">
    <property type="match status" value="1"/>
</dbReference>
<dbReference type="Proteomes" id="UP000190750">
    <property type="component" value="Unassembled WGS sequence"/>
</dbReference>
<accession>A0A1T1AS18</accession>
<dbReference type="GO" id="GO:0015074">
    <property type="term" value="P:DNA integration"/>
    <property type="evidence" value="ECO:0007669"/>
    <property type="project" value="UniProtKB-KW"/>
</dbReference>
<organism evidence="6 7">
    <name type="scientific">Rhodoferax fermentans</name>
    <dbReference type="NCBI Taxonomy" id="28066"/>
    <lineage>
        <taxon>Bacteria</taxon>
        <taxon>Pseudomonadati</taxon>
        <taxon>Pseudomonadota</taxon>
        <taxon>Betaproteobacteria</taxon>
        <taxon>Burkholderiales</taxon>
        <taxon>Comamonadaceae</taxon>
        <taxon>Rhodoferax</taxon>
    </lineage>
</organism>
<evidence type="ECO:0000259" key="5">
    <source>
        <dbReference type="PROSITE" id="PS51900"/>
    </source>
</evidence>
<dbReference type="Gene3D" id="1.10.443.10">
    <property type="entry name" value="Intergrase catalytic core"/>
    <property type="match status" value="1"/>
</dbReference>
<dbReference type="STRING" id="28066.RF819_09340"/>
<evidence type="ECO:0000256" key="4">
    <source>
        <dbReference type="PROSITE-ProRule" id="PRU01248"/>
    </source>
</evidence>